<evidence type="ECO:0000313" key="3">
    <source>
        <dbReference type="EMBL" id="MEE2054273.1"/>
    </source>
</evidence>
<dbReference type="Proteomes" id="UP001348641">
    <property type="component" value="Unassembled WGS sequence"/>
</dbReference>
<sequence>MVPLVFAAVLLRFLVHPEWAVYIMYFAAGLLLSTTAVYSSLPRHPERSSHQDASGTDSPAPDGAGKP</sequence>
<proteinExistence type="predicted"/>
<keyword evidence="2" id="KW-1133">Transmembrane helix</keyword>
<organism evidence="3 4">
    <name type="scientific">Nocardiopsis tropica</name>
    <dbReference type="NCBI Taxonomy" id="109330"/>
    <lineage>
        <taxon>Bacteria</taxon>
        <taxon>Bacillati</taxon>
        <taxon>Actinomycetota</taxon>
        <taxon>Actinomycetes</taxon>
        <taxon>Streptosporangiales</taxon>
        <taxon>Nocardiopsidaceae</taxon>
        <taxon>Nocardiopsis</taxon>
    </lineage>
</organism>
<feature type="region of interest" description="Disordered" evidence="1">
    <location>
        <begin position="42"/>
        <end position="67"/>
    </location>
</feature>
<evidence type="ECO:0000256" key="2">
    <source>
        <dbReference type="SAM" id="Phobius"/>
    </source>
</evidence>
<dbReference type="RefSeq" id="WP_330161131.1">
    <property type="nucleotide sequence ID" value="NZ_BAAAJA010000038.1"/>
</dbReference>
<feature type="transmembrane region" description="Helical" evidence="2">
    <location>
        <begin position="20"/>
        <end position="41"/>
    </location>
</feature>
<reference evidence="3 4" key="1">
    <citation type="submission" date="2023-07" db="EMBL/GenBank/DDBJ databases">
        <authorList>
            <person name="Girao M."/>
            <person name="Carvalho M.F."/>
        </authorList>
    </citation>
    <scope>NUCLEOTIDE SEQUENCE [LARGE SCALE GENOMIC DNA]</scope>
    <source>
        <strain evidence="3 4">66/93</strain>
    </source>
</reference>
<keyword evidence="2" id="KW-0472">Membrane</keyword>
<name>A0ABU7KYB6_9ACTN</name>
<evidence type="ECO:0000256" key="1">
    <source>
        <dbReference type="SAM" id="MobiDB-lite"/>
    </source>
</evidence>
<protein>
    <submittedName>
        <fullName evidence="3">Uncharacterized protein</fullName>
    </submittedName>
</protein>
<dbReference type="EMBL" id="JAUUCC010000103">
    <property type="protein sequence ID" value="MEE2054273.1"/>
    <property type="molecule type" value="Genomic_DNA"/>
</dbReference>
<evidence type="ECO:0000313" key="4">
    <source>
        <dbReference type="Proteomes" id="UP001348641"/>
    </source>
</evidence>
<accession>A0ABU7KYB6</accession>
<comment type="caution">
    <text evidence="3">The sequence shown here is derived from an EMBL/GenBank/DDBJ whole genome shotgun (WGS) entry which is preliminary data.</text>
</comment>
<gene>
    <name evidence="3" type="ORF">Q8A49_27625</name>
</gene>
<keyword evidence="2" id="KW-0812">Transmembrane</keyword>